<evidence type="ECO:0000313" key="4">
    <source>
        <dbReference type="EMBL" id="MEV5506351.1"/>
    </source>
</evidence>
<proteinExistence type="inferred from homology"/>
<dbReference type="Gene3D" id="3.90.1140.10">
    <property type="entry name" value="Cyclic phosphodiesterase"/>
    <property type="match status" value="1"/>
</dbReference>
<reference evidence="4 5" key="1">
    <citation type="submission" date="2024-06" db="EMBL/GenBank/DDBJ databases">
        <title>The Natural Products Discovery Center: Release of the First 8490 Sequenced Strains for Exploring Actinobacteria Biosynthetic Diversity.</title>
        <authorList>
            <person name="Kalkreuter E."/>
            <person name="Kautsar S.A."/>
            <person name="Yang D."/>
            <person name="Bader C.D."/>
            <person name="Teijaro C.N."/>
            <person name="Fluegel L."/>
            <person name="Davis C.M."/>
            <person name="Simpson J.R."/>
            <person name="Lauterbach L."/>
            <person name="Steele A.D."/>
            <person name="Gui C."/>
            <person name="Meng S."/>
            <person name="Li G."/>
            <person name="Viehrig K."/>
            <person name="Ye F."/>
            <person name="Su P."/>
            <person name="Kiefer A.F."/>
            <person name="Nichols A."/>
            <person name="Cepeda A.J."/>
            <person name="Yan W."/>
            <person name="Fan B."/>
            <person name="Jiang Y."/>
            <person name="Adhikari A."/>
            <person name="Zheng C.-J."/>
            <person name="Schuster L."/>
            <person name="Cowan T.M."/>
            <person name="Smanski M.J."/>
            <person name="Chevrette M.G."/>
            <person name="De Carvalho L.P.S."/>
            <person name="Shen B."/>
        </authorList>
    </citation>
    <scope>NUCLEOTIDE SEQUENCE [LARGE SCALE GENOMIC DNA]</scope>
    <source>
        <strain evidence="4 5">NPDC052347</strain>
    </source>
</reference>
<organism evidence="4 5">
    <name type="scientific">Streptomyces orinoci</name>
    <name type="common">Streptoverticillium orinoci</name>
    <dbReference type="NCBI Taxonomy" id="67339"/>
    <lineage>
        <taxon>Bacteria</taxon>
        <taxon>Bacillati</taxon>
        <taxon>Actinomycetota</taxon>
        <taxon>Actinomycetes</taxon>
        <taxon>Kitasatosporales</taxon>
        <taxon>Streptomycetaceae</taxon>
        <taxon>Streptomyces</taxon>
    </lineage>
</organism>
<keyword evidence="1 2" id="KW-0378">Hydrolase</keyword>
<comment type="catalytic activity">
    <reaction evidence="2">
        <text>a 3'-end 2',3'-cyclophospho-ribonucleotide-RNA + H2O = a 3'-end 2'-phospho-ribonucleotide-RNA + H(+)</text>
        <dbReference type="Rhea" id="RHEA:11828"/>
        <dbReference type="Rhea" id="RHEA-COMP:10464"/>
        <dbReference type="Rhea" id="RHEA-COMP:17353"/>
        <dbReference type="ChEBI" id="CHEBI:15377"/>
        <dbReference type="ChEBI" id="CHEBI:15378"/>
        <dbReference type="ChEBI" id="CHEBI:83064"/>
        <dbReference type="ChEBI" id="CHEBI:173113"/>
        <dbReference type="EC" id="3.1.4.58"/>
    </reaction>
</comment>
<dbReference type="PANTHER" id="PTHR35561">
    <property type="entry name" value="RNA 2',3'-CYCLIC PHOSPHODIESTERASE"/>
    <property type="match status" value="1"/>
</dbReference>
<dbReference type="NCBIfam" id="TIGR02258">
    <property type="entry name" value="2_5_ligase"/>
    <property type="match status" value="1"/>
</dbReference>
<dbReference type="InterPro" id="IPR014051">
    <property type="entry name" value="Phosphoesterase_HXTX"/>
</dbReference>
<gene>
    <name evidence="4" type="primary">thpR</name>
    <name evidence="4" type="ORF">AB0L16_07715</name>
</gene>
<evidence type="ECO:0000259" key="3">
    <source>
        <dbReference type="Pfam" id="PF02834"/>
    </source>
</evidence>
<accession>A0ABV3JTZ8</accession>
<comment type="caution">
    <text evidence="4">The sequence shown here is derived from an EMBL/GenBank/DDBJ whole genome shotgun (WGS) entry which is preliminary data.</text>
</comment>
<dbReference type="HAMAP" id="MF_01940">
    <property type="entry name" value="RNA_CPDase"/>
    <property type="match status" value="1"/>
</dbReference>
<comment type="function">
    <text evidence="2">Hydrolyzes RNA 2',3'-cyclic phosphodiester to an RNA 2'-phosphomonoester.</text>
</comment>
<dbReference type="SUPFAM" id="SSF55144">
    <property type="entry name" value="LigT-like"/>
    <property type="match status" value="1"/>
</dbReference>
<evidence type="ECO:0000256" key="2">
    <source>
        <dbReference type="HAMAP-Rule" id="MF_01940"/>
    </source>
</evidence>
<keyword evidence="5" id="KW-1185">Reference proteome</keyword>
<evidence type="ECO:0000313" key="5">
    <source>
        <dbReference type="Proteomes" id="UP001552594"/>
    </source>
</evidence>
<evidence type="ECO:0000256" key="1">
    <source>
        <dbReference type="ARBA" id="ARBA00022801"/>
    </source>
</evidence>
<feature type="short sequence motif" description="HXTX 2" evidence="2">
    <location>
        <begin position="126"/>
        <end position="129"/>
    </location>
</feature>
<name>A0ABV3JTZ8_STRON</name>
<feature type="active site" description="Proton donor" evidence="2">
    <location>
        <position position="42"/>
    </location>
</feature>
<dbReference type="Proteomes" id="UP001552594">
    <property type="component" value="Unassembled WGS sequence"/>
</dbReference>
<dbReference type="RefSeq" id="WP_109282782.1">
    <property type="nucleotide sequence ID" value="NZ_JBFAUK010000004.1"/>
</dbReference>
<feature type="domain" description="Phosphoesterase HXTX" evidence="3">
    <location>
        <begin position="97"/>
        <end position="169"/>
    </location>
</feature>
<feature type="active site" description="Proton acceptor" evidence="2">
    <location>
        <position position="126"/>
    </location>
</feature>
<dbReference type="InterPro" id="IPR009097">
    <property type="entry name" value="Cyclic_Pdiesterase"/>
</dbReference>
<comment type="similarity">
    <text evidence="2">Belongs to the 2H phosphoesterase superfamily. ThpR family.</text>
</comment>
<dbReference type="EMBL" id="JBFAUK010000004">
    <property type="protein sequence ID" value="MEV5506351.1"/>
    <property type="molecule type" value="Genomic_DNA"/>
</dbReference>
<dbReference type="Pfam" id="PF02834">
    <property type="entry name" value="LigT_PEase"/>
    <property type="match status" value="2"/>
</dbReference>
<dbReference type="EC" id="3.1.4.58" evidence="2"/>
<protein>
    <recommendedName>
        <fullName evidence="2">RNA 2',3'-cyclic phosphodiesterase</fullName>
        <shortName evidence="2">RNA 2',3'-CPDase</shortName>
        <ecNumber evidence="2">3.1.4.58</ecNumber>
    </recommendedName>
</protein>
<dbReference type="PANTHER" id="PTHR35561:SF1">
    <property type="entry name" value="RNA 2',3'-CYCLIC PHOSPHODIESTERASE"/>
    <property type="match status" value="1"/>
</dbReference>
<sequence>MRLFVAVIPPSAALAELARAADPLRGLPHADRLRWTDSATWHFTLAFLGEVDEELLPELAERLARAAHRHPPHPIRLAGGGRFGDRTLWAGAEGELETLRGLARSAGAAARRAGVAVDESRPFHAHLTLARSSGRTRVNLRPFAEALAAFGGTPWTVRRLELVRSHPPRSGQPGERPRYETVRAWELGP</sequence>
<feature type="domain" description="Phosphoesterase HXTX" evidence="3">
    <location>
        <begin position="9"/>
        <end position="86"/>
    </location>
</feature>
<feature type="short sequence motif" description="HXTX 1" evidence="2">
    <location>
        <begin position="42"/>
        <end position="45"/>
    </location>
</feature>
<dbReference type="InterPro" id="IPR004175">
    <property type="entry name" value="RNA_CPDase"/>
</dbReference>